<dbReference type="GO" id="GO:0046872">
    <property type="term" value="F:metal ion binding"/>
    <property type="evidence" value="ECO:0007669"/>
    <property type="project" value="UniProtKB-KW"/>
</dbReference>
<protein>
    <submittedName>
        <fullName evidence="8">Wyosine [tRNA(Phe)-imidazoG37] synthetase, radical SAM superfamily</fullName>
    </submittedName>
</protein>
<reference evidence="8 9" key="1">
    <citation type="submission" date="2017-06" db="EMBL/GenBank/DDBJ databases">
        <authorList>
            <person name="Kim H.J."/>
            <person name="Triplett B.A."/>
        </authorList>
    </citation>
    <scope>NUCLEOTIDE SEQUENCE [LARGE SCALE GENOMIC DNA]</scope>
    <source>
        <strain evidence="8 9">DSM 13116</strain>
    </source>
</reference>
<dbReference type="GO" id="GO:0003824">
    <property type="term" value="F:catalytic activity"/>
    <property type="evidence" value="ECO:0007669"/>
    <property type="project" value="InterPro"/>
</dbReference>
<keyword evidence="2" id="KW-0004">4Fe-4S</keyword>
<evidence type="ECO:0000256" key="1">
    <source>
        <dbReference type="ARBA" id="ARBA00001966"/>
    </source>
</evidence>
<accession>A0A238ZSU5</accession>
<dbReference type="CDD" id="cd01335">
    <property type="entry name" value="Radical_SAM"/>
    <property type="match status" value="1"/>
</dbReference>
<dbReference type="InterPro" id="IPR058240">
    <property type="entry name" value="rSAM_sf"/>
</dbReference>
<dbReference type="GO" id="GO:0051539">
    <property type="term" value="F:4 iron, 4 sulfur cluster binding"/>
    <property type="evidence" value="ECO:0007669"/>
    <property type="project" value="UniProtKB-KW"/>
</dbReference>
<dbReference type="SFLD" id="SFLDG01083">
    <property type="entry name" value="Uncharacterised_Radical_SAM_Su"/>
    <property type="match status" value="1"/>
</dbReference>
<dbReference type="PANTHER" id="PTHR43787">
    <property type="entry name" value="FEMO COFACTOR BIOSYNTHESIS PROTEIN NIFB-RELATED"/>
    <property type="match status" value="1"/>
</dbReference>
<name>A0A238ZSU5_9BACT</name>
<feature type="domain" description="Radical SAM core" evidence="7">
    <location>
        <begin position="14"/>
        <end position="248"/>
    </location>
</feature>
<organism evidence="8 9">
    <name type="scientific">Humidesulfovibrio mexicanus</name>
    <dbReference type="NCBI Taxonomy" id="147047"/>
    <lineage>
        <taxon>Bacteria</taxon>
        <taxon>Pseudomonadati</taxon>
        <taxon>Thermodesulfobacteriota</taxon>
        <taxon>Desulfovibrionia</taxon>
        <taxon>Desulfovibrionales</taxon>
        <taxon>Desulfovibrionaceae</taxon>
        <taxon>Humidesulfovibrio</taxon>
    </lineage>
</organism>
<keyword evidence="6" id="KW-0411">Iron-sulfur</keyword>
<evidence type="ECO:0000256" key="5">
    <source>
        <dbReference type="ARBA" id="ARBA00023004"/>
    </source>
</evidence>
<keyword evidence="5" id="KW-0408">Iron</keyword>
<evidence type="ECO:0000259" key="7">
    <source>
        <dbReference type="PROSITE" id="PS51918"/>
    </source>
</evidence>
<dbReference type="InterPro" id="IPR013785">
    <property type="entry name" value="Aldolase_TIM"/>
</dbReference>
<evidence type="ECO:0000313" key="9">
    <source>
        <dbReference type="Proteomes" id="UP000198324"/>
    </source>
</evidence>
<gene>
    <name evidence="8" type="ORF">SAMN04488503_1558</name>
</gene>
<dbReference type="RefSeq" id="WP_089273458.1">
    <property type="nucleotide sequence ID" value="NZ_FZOC01000003.1"/>
</dbReference>
<dbReference type="InterPro" id="IPR036388">
    <property type="entry name" value="WH-like_DNA-bd_sf"/>
</dbReference>
<keyword evidence="9" id="KW-1185">Reference proteome</keyword>
<dbReference type="AlphaFoldDB" id="A0A238ZSU5"/>
<dbReference type="PROSITE" id="PS51918">
    <property type="entry name" value="RADICAL_SAM"/>
    <property type="match status" value="1"/>
</dbReference>
<dbReference type="Proteomes" id="UP000198324">
    <property type="component" value="Unassembled WGS sequence"/>
</dbReference>
<dbReference type="InterPro" id="IPR011991">
    <property type="entry name" value="ArsR-like_HTH"/>
</dbReference>
<comment type="cofactor">
    <cofactor evidence="1">
        <name>[4Fe-4S] cluster</name>
        <dbReference type="ChEBI" id="CHEBI:49883"/>
    </cofactor>
</comment>
<evidence type="ECO:0000256" key="2">
    <source>
        <dbReference type="ARBA" id="ARBA00022485"/>
    </source>
</evidence>
<dbReference type="Pfam" id="PF04055">
    <property type="entry name" value="Radical_SAM"/>
    <property type="match status" value="1"/>
</dbReference>
<dbReference type="PANTHER" id="PTHR43787:SF11">
    <property type="entry name" value="UPF0026 PROTEIN SLR1464"/>
    <property type="match status" value="1"/>
</dbReference>
<keyword evidence="4" id="KW-0479">Metal-binding</keyword>
<evidence type="ECO:0000256" key="4">
    <source>
        <dbReference type="ARBA" id="ARBA00022723"/>
    </source>
</evidence>
<dbReference type="SUPFAM" id="SSF102114">
    <property type="entry name" value="Radical SAM enzymes"/>
    <property type="match status" value="1"/>
</dbReference>
<proteinExistence type="predicted"/>
<dbReference type="Gene3D" id="1.10.10.10">
    <property type="entry name" value="Winged helix-like DNA-binding domain superfamily/Winged helix DNA-binding domain"/>
    <property type="match status" value="1"/>
</dbReference>
<evidence type="ECO:0000313" key="8">
    <source>
        <dbReference type="EMBL" id="SNR86081.1"/>
    </source>
</evidence>
<dbReference type="Gene3D" id="3.20.20.70">
    <property type="entry name" value="Aldolase class I"/>
    <property type="match status" value="1"/>
</dbReference>
<dbReference type="OrthoDB" id="9800840at2"/>
<dbReference type="SFLD" id="SFLDS00029">
    <property type="entry name" value="Radical_SAM"/>
    <property type="match status" value="1"/>
</dbReference>
<dbReference type="EMBL" id="FZOC01000003">
    <property type="protein sequence ID" value="SNR86081.1"/>
    <property type="molecule type" value="Genomic_DNA"/>
</dbReference>
<dbReference type="GO" id="GO:0006355">
    <property type="term" value="P:regulation of DNA-templated transcription"/>
    <property type="evidence" value="ECO:0007669"/>
    <property type="project" value="UniProtKB-ARBA"/>
</dbReference>
<evidence type="ECO:0000256" key="6">
    <source>
        <dbReference type="ARBA" id="ARBA00023014"/>
    </source>
</evidence>
<dbReference type="InterPro" id="IPR007197">
    <property type="entry name" value="rSAM"/>
</dbReference>
<keyword evidence="3" id="KW-0949">S-adenosyl-L-methionine</keyword>
<evidence type="ECO:0000256" key="3">
    <source>
        <dbReference type="ARBA" id="ARBA00022691"/>
    </source>
</evidence>
<dbReference type="CDD" id="cd00090">
    <property type="entry name" value="HTH_ARSR"/>
    <property type="match status" value="1"/>
</dbReference>
<dbReference type="InterPro" id="IPR040084">
    <property type="entry name" value="GTPase_Obg"/>
</dbReference>
<sequence length="334" mass="35649">MEQGAKRYVFGPVMSGRLGRSLGLDLLGSRICSMNCAYCEAGPLKRLTVTREPYVPAEAVLDELRAWDEERRDRGEPLPDAVTLGGLGEPTLNSDMPRIIAGARAILPGVPVAVLTNASLMPDPAVRAELALADAVLPSLDSLVPEEFARVNRGHRSLDCAAIAEGILAFRRESAARVYLEVLLVAGVNDSDRNLALLKEFCTRLAPHRVDVTTLSRPGTEDWARPVDPATLARWRSELTPLAARSGEASPGIGAGLADTAEKGQEQCGAMSMVEARARIQASLARRPQTAAQLSRALLADPALVARALAGLVADGLAVESRREGAEVYFQTRG</sequence>